<evidence type="ECO:0000259" key="1">
    <source>
        <dbReference type="Pfam" id="PF07238"/>
    </source>
</evidence>
<dbReference type="AlphaFoldDB" id="A0A1I4KIZ8"/>
<organism evidence="3 4">
    <name type="scientific">Halanaerobium salsuginis</name>
    <dbReference type="NCBI Taxonomy" id="29563"/>
    <lineage>
        <taxon>Bacteria</taxon>
        <taxon>Bacillati</taxon>
        <taxon>Bacillota</taxon>
        <taxon>Clostridia</taxon>
        <taxon>Halanaerobiales</taxon>
        <taxon>Halanaerobiaceae</taxon>
        <taxon>Halanaerobium</taxon>
    </lineage>
</organism>
<protein>
    <submittedName>
        <fullName evidence="3">C-di-GMP-binding flagellar brake protein YcgR, contains PilZNR and PilZ domains</fullName>
    </submittedName>
</protein>
<dbReference type="EMBL" id="FOTI01000031">
    <property type="protein sequence ID" value="SFL78742.1"/>
    <property type="molecule type" value="Genomic_DNA"/>
</dbReference>
<dbReference type="InterPro" id="IPR009926">
    <property type="entry name" value="T3SS_YcgR_PilZN"/>
</dbReference>
<keyword evidence="3" id="KW-0282">Flagellum</keyword>
<sequence length="213" mass="24810">MRELEINQKIEIEILSGFYQGNYLSKVADFLDDNILVTGLYREGSPLPVRLGQQVSVYYTTDRAAFKFETEVLKRTNEPIPLLLLAPPDSTQRIQRRDYFRLDATGIVYLYKNPTEVDYPVKIAKARMLDISGGGVKVELERDLKEGDEFLVTLKDILPKKTFISAKIVRKDKVNDSLYNYGVEFTDLKDEQREEIIQWIFTYQRKSRKKGLR</sequence>
<keyword evidence="3" id="KW-0966">Cell projection</keyword>
<accession>A0A1I4KIZ8</accession>
<evidence type="ECO:0000313" key="3">
    <source>
        <dbReference type="EMBL" id="SFL78742.1"/>
    </source>
</evidence>
<dbReference type="STRING" id="29563.SAMN02983006_02031"/>
<keyword evidence="4" id="KW-1185">Reference proteome</keyword>
<keyword evidence="3" id="KW-0969">Cilium</keyword>
<dbReference type="GO" id="GO:0035438">
    <property type="term" value="F:cyclic-di-GMP binding"/>
    <property type="evidence" value="ECO:0007669"/>
    <property type="project" value="InterPro"/>
</dbReference>
<dbReference type="Gene3D" id="2.40.10.220">
    <property type="entry name" value="predicted glycosyltransferase like domains"/>
    <property type="match status" value="1"/>
</dbReference>
<dbReference type="InterPro" id="IPR009875">
    <property type="entry name" value="PilZ_domain"/>
</dbReference>
<proteinExistence type="predicted"/>
<dbReference type="Pfam" id="PF12945">
    <property type="entry name" value="PilZNR"/>
    <property type="match status" value="1"/>
</dbReference>
<gene>
    <name evidence="3" type="ORF">SAMN02983006_02031</name>
</gene>
<evidence type="ECO:0000313" key="4">
    <source>
        <dbReference type="Proteomes" id="UP000199006"/>
    </source>
</evidence>
<dbReference type="RefSeq" id="WP_089862100.1">
    <property type="nucleotide sequence ID" value="NZ_FOTI01000031.1"/>
</dbReference>
<dbReference type="OrthoDB" id="9783080at2"/>
<dbReference type="SUPFAM" id="SSF141371">
    <property type="entry name" value="PilZ domain-like"/>
    <property type="match status" value="1"/>
</dbReference>
<dbReference type="Pfam" id="PF07238">
    <property type="entry name" value="PilZ"/>
    <property type="match status" value="1"/>
</dbReference>
<name>A0A1I4KIZ8_9FIRM</name>
<reference evidence="3 4" key="1">
    <citation type="submission" date="2016-10" db="EMBL/GenBank/DDBJ databases">
        <authorList>
            <person name="de Groot N.N."/>
        </authorList>
    </citation>
    <scope>NUCLEOTIDE SEQUENCE [LARGE SCALE GENOMIC DNA]</scope>
    <source>
        <strain evidence="3 4">ATCC 51327</strain>
    </source>
</reference>
<evidence type="ECO:0000259" key="2">
    <source>
        <dbReference type="Pfam" id="PF12945"/>
    </source>
</evidence>
<feature type="domain" description="PilZ" evidence="1">
    <location>
        <begin position="95"/>
        <end position="201"/>
    </location>
</feature>
<dbReference type="Proteomes" id="UP000199006">
    <property type="component" value="Unassembled WGS sequence"/>
</dbReference>
<feature type="domain" description="Type III secretion system flagellar brake protein YcgR PilZN" evidence="2">
    <location>
        <begin position="5"/>
        <end position="88"/>
    </location>
</feature>